<evidence type="ECO:0000313" key="2">
    <source>
        <dbReference type="Proteomes" id="UP000245263"/>
    </source>
</evidence>
<accession>A0ABM7USC5</accession>
<proteinExistence type="predicted"/>
<reference evidence="1 2" key="1">
    <citation type="submission" date="2021-08" db="EMBL/GenBank/DDBJ databases">
        <title>Complete genome sequence of Leptospira kobayashii strain E30.</title>
        <authorList>
            <person name="Nakao R."/>
            <person name="Nakamura S."/>
            <person name="Masuzawa T."/>
            <person name="Koizumi N."/>
        </authorList>
    </citation>
    <scope>NUCLEOTIDE SEQUENCE [LARGE SCALE GENOMIC DNA]</scope>
    <source>
        <strain evidence="1 2">E30</strain>
    </source>
</reference>
<dbReference type="Proteomes" id="UP000245263">
    <property type="component" value="Chromosome 1"/>
</dbReference>
<dbReference type="EMBL" id="AP025028">
    <property type="protein sequence ID" value="BDA79842.1"/>
    <property type="molecule type" value="Genomic_DNA"/>
</dbReference>
<keyword evidence="2" id="KW-1185">Reference proteome</keyword>
<gene>
    <name evidence="1" type="ORF">LPTSP3_g27720</name>
</gene>
<sequence length="124" mass="14349">MALRMRKIFFIIIFLFSIPAFADKLILKTGEILLGKIWVSDESFLWVEGPNGIYRVARQTVAKVEPNELTGKKLRLALADGSEVKGRFWAWNSEYLELGSETGKDLVRYPWNLVNRCEFFEDSE</sequence>
<protein>
    <submittedName>
        <fullName evidence="1">Uncharacterized protein</fullName>
    </submittedName>
</protein>
<evidence type="ECO:0000313" key="1">
    <source>
        <dbReference type="EMBL" id="BDA79842.1"/>
    </source>
</evidence>
<organism evidence="1 2">
    <name type="scientific">Leptospira kobayashii</name>
    <dbReference type="NCBI Taxonomy" id="1917830"/>
    <lineage>
        <taxon>Bacteria</taxon>
        <taxon>Pseudomonadati</taxon>
        <taxon>Spirochaetota</taxon>
        <taxon>Spirochaetia</taxon>
        <taxon>Leptospirales</taxon>
        <taxon>Leptospiraceae</taxon>
        <taxon>Leptospira</taxon>
    </lineage>
</organism>
<name>A0ABM7USC5_9LEPT</name>